<gene>
    <name evidence="2" type="ORF">CH371_03080</name>
</gene>
<reference evidence="2 3" key="1">
    <citation type="submission" date="2017-07" db="EMBL/GenBank/DDBJ databases">
        <title>Leptospira spp. isolated from tropical soils.</title>
        <authorList>
            <person name="Thibeaux R."/>
            <person name="Iraola G."/>
            <person name="Ferres I."/>
            <person name="Bierque E."/>
            <person name="Girault D."/>
            <person name="Soupe-Gilbert M.-E."/>
            <person name="Picardeau M."/>
            <person name="Goarant C."/>
        </authorList>
    </citation>
    <scope>NUCLEOTIDE SEQUENCE [LARGE SCALE GENOMIC DNA]</scope>
    <source>
        <strain evidence="2 3">FH2-C-A2</strain>
    </source>
</reference>
<sequence length="372" mass="42686">MNRVLEPKILYQEANPYGAFTAYLEDDGRTIYLYLQAEESPDFAIKSVWVCNRIDAPKERSQEDLRNGLAPLLLEAEVTDPKGQPEFDVNEIHFIWSEEGNGVSFFYKEELFAYLPPWSGVKGFHGYSKFAKVEAITAYPLGNSEFGIIPDRIAQDRKFWEYRSTKGIWKEIQESRLGFLESAFGKHDKYWSADGGKYPQLGIARFVPKELPGVYVYSTIGMSAQNLPGVELYRKDYEDYSRVELLLAAKISDEDRSESWVPHQIGEIIRFPWTMGKWFGHGHTISMSRKDPESLYLSFTHLALREIGSEEGFPALTGLKSEKGKEIRFLALLPISEEERIFLQDKGVSAFFSLFDTFGTKWIHNPERHSAV</sequence>
<dbReference type="Pfam" id="PF05076">
    <property type="entry name" value="SUFU"/>
    <property type="match status" value="1"/>
</dbReference>
<feature type="domain" description="Suppressor of fused-like" evidence="1">
    <location>
        <begin position="198"/>
        <end position="368"/>
    </location>
</feature>
<accession>A0A2M9ZFC4</accession>
<evidence type="ECO:0000313" key="3">
    <source>
        <dbReference type="Proteomes" id="UP000231912"/>
    </source>
</evidence>
<dbReference type="RefSeq" id="WP_100757626.1">
    <property type="nucleotide sequence ID" value="NZ_NPDT01000001.1"/>
</dbReference>
<comment type="caution">
    <text evidence="2">The sequence shown here is derived from an EMBL/GenBank/DDBJ whole genome shotgun (WGS) entry which is preliminary data.</text>
</comment>
<dbReference type="Proteomes" id="UP000231912">
    <property type="component" value="Unassembled WGS sequence"/>
</dbReference>
<name>A0A2M9ZFC4_9LEPT</name>
<evidence type="ECO:0000313" key="2">
    <source>
        <dbReference type="EMBL" id="PJZ67074.1"/>
    </source>
</evidence>
<organism evidence="2 3">
    <name type="scientific">Leptospira wolffii</name>
    <dbReference type="NCBI Taxonomy" id="409998"/>
    <lineage>
        <taxon>Bacteria</taxon>
        <taxon>Pseudomonadati</taxon>
        <taxon>Spirochaetota</taxon>
        <taxon>Spirochaetia</taxon>
        <taxon>Leptospirales</taxon>
        <taxon>Leptospiraceae</taxon>
        <taxon>Leptospira</taxon>
    </lineage>
</organism>
<dbReference type="EMBL" id="NPDT01000001">
    <property type="protein sequence ID" value="PJZ67074.1"/>
    <property type="molecule type" value="Genomic_DNA"/>
</dbReference>
<dbReference type="InterPro" id="IPR020941">
    <property type="entry name" value="SUFU-like_domain"/>
</dbReference>
<dbReference type="AlphaFoldDB" id="A0A2M9ZFC4"/>
<proteinExistence type="predicted"/>
<protein>
    <submittedName>
        <fullName evidence="2">Suppressor of fused protein</fullName>
    </submittedName>
</protein>
<evidence type="ECO:0000259" key="1">
    <source>
        <dbReference type="Pfam" id="PF05076"/>
    </source>
</evidence>